<comment type="caution">
    <text evidence="2">The sequence shown here is derived from an EMBL/GenBank/DDBJ whole genome shotgun (WGS) entry which is preliminary data.</text>
</comment>
<organism evidence="2 3">
    <name type="scientific">Microcella putealis</name>
    <dbReference type="NCBI Taxonomy" id="337005"/>
    <lineage>
        <taxon>Bacteria</taxon>
        <taxon>Bacillati</taxon>
        <taxon>Actinomycetota</taxon>
        <taxon>Actinomycetes</taxon>
        <taxon>Micrococcales</taxon>
        <taxon>Microbacteriaceae</taxon>
        <taxon>Microcella</taxon>
    </lineage>
</organism>
<protein>
    <recommendedName>
        <fullName evidence="4">Type III secretion system (T3SS) SseB-like protein</fullName>
    </recommendedName>
</protein>
<evidence type="ECO:0000256" key="1">
    <source>
        <dbReference type="SAM" id="MobiDB-lite"/>
    </source>
</evidence>
<feature type="region of interest" description="Disordered" evidence="1">
    <location>
        <begin position="1"/>
        <end position="31"/>
    </location>
</feature>
<dbReference type="Proteomes" id="UP000293519">
    <property type="component" value="Unassembled WGS sequence"/>
</dbReference>
<evidence type="ECO:0008006" key="4">
    <source>
        <dbReference type="Google" id="ProtNLM"/>
    </source>
</evidence>
<accession>A0A4Q7LM06</accession>
<proteinExistence type="predicted"/>
<reference evidence="2 3" key="1">
    <citation type="journal article" date="2015" name="Stand. Genomic Sci.">
        <title>Genomic Encyclopedia of Bacterial and Archaeal Type Strains, Phase III: the genomes of soil and plant-associated and newly described type strains.</title>
        <authorList>
            <person name="Whitman W.B."/>
            <person name="Woyke T."/>
            <person name="Klenk H.P."/>
            <person name="Zhou Y."/>
            <person name="Lilburn T.G."/>
            <person name="Beck B.J."/>
            <person name="De Vos P."/>
            <person name="Vandamme P."/>
            <person name="Eisen J.A."/>
            <person name="Garrity G."/>
            <person name="Hugenholtz P."/>
            <person name="Kyrpides N.C."/>
        </authorList>
    </citation>
    <scope>NUCLEOTIDE SEQUENCE [LARGE SCALE GENOMIC DNA]</scope>
    <source>
        <strain evidence="2 3">CV2</strain>
    </source>
</reference>
<keyword evidence="3" id="KW-1185">Reference proteome</keyword>
<sequence>MPKKKSKSGAAPKRGAGPKMKRGLPAHRVPEDQQLAAALERQDTAAVAFALRNDWVVMPLLPGSGPDQIRVFRAEGAEKFMLLLFSAPERYVEMVPQEPAHRFLAYDGPTLRDFLEQNIEGLEAVWFDLAGPHSMQANPQDVLDALRLDVDAVAGDTDAAGDADN</sequence>
<dbReference type="AlphaFoldDB" id="A0A4Q7LM06"/>
<evidence type="ECO:0000313" key="3">
    <source>
        <dbReference type="Proteomes" id="UP000293519"/>
    </source>
</evidence>
<feature type="compositionally biased region" description="Low complexity" evidence="1">
    <location>
        <begin position="8"/>
        <end position="18"/>
    </location>
</feature>
<dbReference type="EMBL" id="SGWW01000004">
    <property type="protein sequence ID" value="RZS55192.1"/>
    <property type="molecule type" value="Genomic_DNA"/>
</dbReference>
<dbReference type="RefSeq" id="WP_241969228.1">
    <property type="nucleotide sequence ID" value="NZ_SGWW01000004.1"/>
</dbReference>
<evidence type="ECO:0000313" key="2">
    <source>
        <dbReference type="EMBL" id="RZS55192.1"/>
    </source>
</evidence>
<name>A0A4Q7LM06_9MICO</name>
<gene>
    <name evidence="2" type="ORF">EV141_2182</name>
</gene>